<dbReference type="OrthoDB" id="9792160at2"/>
<comment type="caution">
    <text evidence="1">The sequence shown here is derived from an EMBL/GenBank/DDBJ whole genome shotgun (WGS) entry which is preliminary data.</text>
</comment>
<evidence type="ECO:0008006" key="3">
    <source>
        <dbReference type="Google" id="ProtNLM"/>
    </source>
</evidence>
<gene>
    <name evidence="1" type="ORF">EDD62_1659</name>
</gene>
<proteinExistence type="predicted"/>
<dbReference type="InterPro" id="IPR010298">
    <property type="entry name" value="YacP-like"/>
</dbReference>
<reference evidence="1 2" key="1">
    <citation type="submission" date="2018-11" db="EMBL/GenBank/DDBJ databases">
        <title>Genomic Encyclopedia of Type Strains, Phase IV (KMG-IV): sequencing the most valuable type-strain genomes for metagenomic binning, comparative biology and taxonomic classification.</title>
        <authorList>
            <person name="Goeker M."/>
        </authorList>
    </citation>
    <scope>NUCLEOTIDE SEQUENCE [LARGE SCALE GENOMIC DNA]</scope>
    <source>
        <strain evidence="1 2">DSM 29158</strain>
    </source>
</reference>
<organism evidence="1 2">
    <name type="scientific">Abyssicoccus albus</name>
    <dbReference type="NCBI Taxonomy" id="1817405"/>
    <lineage>
        <taxon>Bacteria</taxon>
        <taxon>Bacillati</taxon>
        <taxon>Bacillota</taxon>
        <taxon>Bacilli</taxon>
        <taxon>Bacillales</taxon>
        <taxon>Abyssicoccaceae</taxon>
    </lineage>
</organism>
<dbReference type="RefSeq" id="WP_123808529.1">
    <property type="nucleotide sequence ID" value="NZ_RKRK01000005.1"/>
</dbReference>
<dbReference type="Pfam" id="PF05991">
    <property type="entry name" value="NYN_YacP"/>
    <property type="match status" value="1"/>
</dbReference>
<evidence type="ECO:0000313" key="1">
    <source>
        <dbReference type="EMBL" id="RPF54878.1"/>
    </source>
</evidence>
<sequence length="174" mass="20303">MKKYKYLYVDGYNVIGQRVKLSQLTHNELLEERRLLIEQLQNLSMTLADEVICVFDAYNVKSKESVEVTLGVTVVYTKEQQTADHYIEEQVGLKYNMHTTEVIVVTSDLSEQYSAFFQGAKRMSSREFNKLIQYEQKNISDIISAKKSKTPRSKIEISDEIYTKLDKLRRNITD</sequence>
<dbReference type="PANTHER" id="PTHR34547:SF1">
    <property type="entry name" value="YACP-LIKE NYN DOMAIN PROTEIN"/>
    <property type="match status" value="1"/>
</dbReference>
<dbReference type="CDD" id="cd10912">
    <property type="entry name" value="PIN_YacP-like"/>
    <property type="match status" value="1"/>
</dbReference>
<name>A0A3N5BYJ0_9BACL</name>
<evidence type="ECO:0000313" key="2">
    <source>
        <dbReference type="Proteomes" id="UP000277108"/>
    </source>
</evidence>
<accession>A0A3N5BYJ0</accession>
<dbReference type="Proteomes" id="UP000277108">
    <property type="component" value="Unassembled WGS sequence"/>
</dbReference>
<protein>
    <recommendedName>
        <fullName evidence="3">RNA-binding protein with PIN domain</fullName>
    </recommendedName>
</protein>
<keyword evidence="2" id="KW-1185">Reference proteome</keyword>
<dbReference type="PANTHER" id="PTHR34547">
    <property type="entry name" value="YACP-LIKE NYN DOMAIN PROTEIN"/>
    <property type="match status" value="1"/>
</dbReference>
<dbReference type="EMBL" id="RKRK01000005">
    <property type="protein sequence ID" value="RPF54878.1"/>
    <property type="molecule type" value="Genomic_DNA"/>
</dbReference>
<dbReference type="AlphaFoldDB" id="A0A3N5BYJ0"/>